<keyword evidence="2" id="KW-0677">Repeat</keyword>
<dbReference type="Proteomes" id="UP001152795">
    <property type="component" value="Unassembled WGS sequence"/>
</dbReference>
<dbReference type="OrthoDB" id="5988713at2759"/>
<evidence type="ECO:0000256" key="2">
    <source>
        <dbReference type="ARBA" id="ARBA00022737"/>
    </source>
</evidence>
<evidence type="ECO:0000256" key="4">
    <source>
        <dbReference type="ARBA" id="ARBA00022833"/>
    </source>
</evidence>
<accession>A0A6S7GWL8</accession>
<dbReference type="PROSITE" id="PS00028">
    <property type="entry name" value="ZINC_FINGER_C2H2_1"/>
    <property type="match status" value="3"/>
</dbReference>
<dbReference type="AlphaFoldDB" id="A0A6S7GWL8"/>
<dbReference type="InterPro" id="IPR013087">
    <property type="entry name" value="Znf_C2H2_type"/>
</dbReference>
<reference evidence="6" key="1">
    <citation type="submission" date="2020-04" db="EMBL/GenBank/DDBJ databases">
        <authorList>
            <person name="Alioto T."/>
            <person name="Alioto T."/>
            <person name="Gomez Garrido J."/>
        </authorList>
    </citation>
    <scope>NUCLEOTIDE SEQUENCE</scope>
    <source>
        <strain evidence="6">A484AB</strain>
    </source>
</reference>
<dbReference type="PROSITE" id="PS50157">
    <property type="entry name" value="ZINC_FINGER_C2H2_2"/>
    <property type="match status" value="4"/>
</dbReference>
<gene>
    <name evidence="6" type="ORF">PACLA_8A066741</name>
</gene>
<keyword evidence="4" id="KW-0862">Zinc</keyword>
<comment type="caution">
    <text evidence="6">The sequence shown here is derived from an EMBL/GenBank/DDBJ whole genome shotgun (WGS) entry which is preliminary data.</text>
</comment>
<proteinExistence type="predicted"/>
<dbReference type="SUPFAM" id="SSF57667">
    <property type="entry name" value="beta-beta-alpha zinc fingers"/>
    <property type="match status" value="2"/>
</dbReference>
<feature type="region of interest" description="Disordered" evidence="5">
    <location>
        <begin position="192"/>
        <end position="218"/>
    </location>
</feature>
<sequence length="585" mass="68790">MAQQHRENILKDEFISDLENVELNRQLCAVATDEMFESWSPETQEQILSEWDDWHEESEKSGLCCNDCGRVFTRSDNLNRHMKTNSDKDHECSRCHKTFNRKDALNRHMKTHSDKDHECSRCHKKFNRMDVLNQHMKTHSDKDHKCSRCHKTFNRKDDLSRHMKMHERRGAERGYTCNPINAKSTKLAVGNVPRRRPGARRASTSAVVNEGPHPFPEDLLLPPPNLPSQLHRDSWRAIRTRQSRGNRIQDWYNYRLSSVHMGQLVNSIQHIFEDQTTAFKLNLSFGFVLFNNETKQMQHHHPSANNSRVFDSPFQIRNREDLGQVREAMQNIDIHEWAKQQRPNSKWIVMDITNATFYVTKLRDHPIGRSTRLPKYVLENPATVSLDCDSNTSLPYEDKLCFFRCLALHQGCHPKNLERDTQHFYKQYSEDDDFDGVTLEELPELEKLFELNIYVYRLTELHEEDDDTTSIVAQLIQRSHRSYSNSLYLNLYGSHFSYIKNLDTYLDRSDYEYCEMDTDSAYIAISGESVEELVKPGLREAFENDKCNWSPRSDTTEHAKYDRRKPGLFKVEWEWEGDGIVSLCT</sequence>
<evidence type="ECO:0000313" key="6">
    <source>
        <dbReference type="EMBL" id="CAB3996383.1"/>
    </source>
</evidence>
<dbReference type="GO" id="GO:0008270">
    <property type="term" value="F:zinc ion binding"/>
    <property type="evidence" value="ECO:0007669"/>
    <property type="project" value="UniProtKB-KW"/>
</dbReference>
<dbReference type="EMBL" id="CACRXK020002856">
    <property type="protein sequence ID" value="CAB3996383.1"/>
    <property type="molecule type" value="Genomic_DNA"/>
</dbReference>
<evidence type="ECO:0000256" key="3">
    <source>
        <dbReference type="ARBA" id="ARBA00022771"/>
    </source>
</evidence>
<dbReference type="GO" id="GO:1990837">
    <property type="term" value="F:sequence-specific double-stranded DNA binding"/>
    <property type="evidence" value="ECO:0007669"/>
    <property type="project" value="UniProtKB-ARBA"/>
</dbReference>
<evidence type="ECO:0000256" key="5">
    <source>
        <dbReference type="SAM" id="MobiDB-lite"/>
    </source>
</evidence>
<keyword evidence="1" id="KW-0479">Metal-binding</keyword>
<organism evidence="6 7">
    <name type="scientific">Paramuricea clavata</name>
    <name type="common">Red gorgonian</name>
    <name type="synonym">Violescent sea-whip</name>
    <dbReference type="NCBI Taxonomy" id="317549"/>
    <lineage>
        <taxon>Eukaryota</taxon>
        <taxon>Metazoa</taxon>
        <taxon>Cnidaria</taxon>
        <taxon>Anthozoa</taxon>
        <taxon>Octocorallia</taxon>
        <taxon>Malacalcyonacea</taxon>
        <taxon>Plexauridae</taxon>
        <taxon>Paramuricea</taxon>
    </lineage>
</organism>
<dbReference type="Gene3D" id="3.30.160.60">
    <property type="entry name" value="Classic Zinc Finger"/>
    <property type="match status" value="4"/>
</dbReference>
<dbReference type="InterPro" id="IPR036236">
    <property type="entry name" value="Znf_C2H2_sf"/>
</dbReference>
<dbReference type="Pfam" id="PF00096">
    <property type="entry name" value="zf-C2H2"/>
    <property type="match status" value="2"/>
</dbReference>
<dbReference type="PANTHER" id="PTHR33206">
    <property type="entry name" value="PROTEIN CBG10425"/>
    <property type="match status" value="1"/>
</dbReference>
<evidence type="ECO:0000256" key="1">
    <source>
        <dbReference type="ARBA" id="ARBA00022723"/>
    </source>
</evidence>
<evidence type="ECO:0000313" key="7">
    <source>
        <dbReference type="Proteomes" id="UP001152795"/>
    </source>
</evidence>
<protein>
    <submittedName>
        <fullName evidence="6">Zinc finger and SCAN domain-containing 22</fullName>
    </submittedName>
</protein>
<dbReference type="Pfam" id="PF13912">
    <property type="entry name" value="zf-C2H2_6"/>
    <property type="match status" value="2"/>
</dbReference>
<name>A0A6S7GWL8_PARCT</name>
<keyword evidence="7" id="KW-1185">Reference proteome</keyword>
<dbReference type="PANTHER" id="PTHR33206:SF1">
    <property type="entry name" value="DNA-DIRECTED DNA POLYMERASE"/>
    <property type="match status" value="1"/>
</dbReference>
<dbReference type="FunFam" id="3.30.160.60:FF:000303">
    <property type="entry name" value="Zinc finger protein 41"/>
    <property type="match status" value="1"/>
</dbReference>
<keyword evidence="3" id="KW-0863">Zinc-finger</keyword>
<dbReference type="SMART" id="SM00355">
    <property type="entry name" value="ZnF_C2H2"/>
    <property type="match status" value="4"/>
</dbReference>